<evidence type="ECO:0000256" key="3">
    <source>
        <dbReference type="ARBA" id="ARBA00018111"/>
    </source>
</evidence>
<evidence type="ECO:0000259" key="8">
    <source>
        <dbReference type="Pfam" id="PF21982"/>
    </source>
</evidence>
<dbReference type="RefSeq" id="WP_086536769.1">
    <property type="nucleotide sequence ID" value="NZ_JBLKRZ010000005.1"/>
</dbReference>
<dbReference type="InterPro" id="IPR053926">
    <property type="entry name" value="RecX_HTH_1st"/>
</dbReference>
<dbReference type="HAMAP" id="MF_01114">
    <property type="entry name" value="RecX"/>
    <property type="match status" value="1"/>
</dbReference>
<dbReference type="Pfam" id="PF21982">
    <property type="entry name" value="RecX_HTH1"/>
    <property type="match status" value="1"/>
</dbReference>
<proteinExistence type="inferred from homology"/>
<dbReference type="PANTHER" id="PTHR33602:SF1">
    <property type="entry name" value="REGULATORY PROTEIN RECX FAMILY PROTEIN"/>
    <property type="match status" value="1"/>
</dbReference>
<accession>A0A2C9ZIA3</accession>
<dbReference type="PANTHER" id="PTHR33602">
    <property type="entry name" value="REGULATORY PROTEIN RECX FAMILY PROTEIN"/>
    <property type="match status" value="1"/>
</dbReference>
<protein>
    <recommendedName>
        <fullName evidence="3 5">Regulatory protein RecX</fullName>
    </recommendedName>
</protein>
<dbReference type="AlphaFoldDB" id="A0A2C9ZIA3"/>
<dbReference type="Gene3D" id="1.10.10.10">
    <property type="entry name" value="Winged helix-like DNA-binding domain superfamily/Winged helix DNA-binding domain"/>
    <property type="match status" value="2"/>
</dbReference>
<reference evidence="9 10" key="1">
    <citation type="submission" date="2017-05" db="EMBL/GenBank/DDBJ databases">
        <title>Biotechnological potential of actinobacteria isolated from South African environments.</title>
        <authorList>
            <person name="Le Roes-Hill M."/>
            <person name="Prins A."/>
            <person name="Durrell K.A."/>
        </authorList>
    </citation>
    <scope>NUCLEOTIDE SEQUENCE [LARGE SCALE GENOMIC DNA]</scope>
    <source>
        <strain evidence="9">BS2</strain>
    </source>
</reference>
<name>A0A2C9ZIA3_9ACTN</name>
<comment type="similarity">
    <text evidence="2 5">Belongs to the RecX family.</text>
</comment>
<evidence type="ECO:0000259" key="7">
    <source>
        <dbReference type="Pfam" id="PF02631"/>
    </source>
</evidence>
<keyword evidence="10" id="KW-1185">Reference proteome</keyword>
<organism evidence="9 10">
    <name type="scientific">Gordonia lacunae</name>
    <dbReference type="NCBI Taxonomy" id="417102"/>
    <lineage>
        <taxon>Bacteria</taxon>
        <taxon>Bacillati</taxon>
        <taxon>Actinomycetota</taxon>
        <taxon>Actinomycetes</taxon>
        <taxon>Mycobacteriales</taxon>
        <taxon>Gordoniaceae</taxon>
        <taxon>Gordonia</taxon>
    </lineage>
</organism>
<feature type="domain" description="RecX first three-helical" evidence="8">
    <location>
        <begin position="25"/>
        <end position="64"/>
    </location>
</feature>
<dbReference type="GO" id="GO:0006282">
    <property type="term" value="P:regulation of DNA repair"/>
    <property type="evidence" value="ECO:0007669"/>
    <property type="project" value="UniProtKB-UniRule"/>
</dbReference>
<dbReference type="InterPro" id="IPR053924">
    <property type="entry name" value="RecX_HTH_2nd"/>
</dbReference>
<dbReference type="OrthoDB" id="5244465at2"/>
<dbReference type="InterPro" id="IPR036388">
    <property type="entry name" value="WH-like_DNA-bd_sf"/>
</dbReference>
<dbReference type="Pfam" id="PF02631">
    <property type="entry name" value="RecX_HTH2"/>
    <property type="match status" value="1"/>
</dbReference>
<evidence type="ECO:0000313" key="10">
    <source>
        <dbReference type="Proteomes" id="UP000194632"/>
    </source>
</evidence>
<comment type="caution">
    <text evidence="9">The sequence shown here is derived from an EMBL/GenBank/DDBJ whole genome shotgun (WGS) entry which is preliminary data.</text>
</comment>
<feature type="region of interest" description="Disordered" evidence="6">
    <location>
        <begin position="1"/>
        <end position="25"/>
    </location>
</feature>
<keyword evidence="4 5" id="KW-0963">Cytoplasm</keyword>
<evidence type="ECO:0000256" key="6">
    <source>
        <dbReference type="SAM" id="MobiDB-lite"/>
    </source>
</evidence>
<evidence type="ECO:0000313" key="9">
    <source>
        <dbReference type="EMBL" id="OUC77075.1"/>
    </source>
</evidence>
<dbReference type="GO" id="GO:0005737">
    <property type="term" value="C:cytoplasm"/>
    <property type="evidence" value="ECO:0007669"/>
    <property type="project" value="UniProtKB-SubCell"/>
</dbReference>
<evidence type="ECO:0000256" key="2">
    <source>
        <dbReference type="ARBA" id="ARBA00009695"/>
    </source>
</evidence>
<dbReference type="Proteomes" id="UP000194632">
    <property type="component" value="Unassembled WGS sequence"/>
</dbReference>
<sequence>MSEASDPEQTRRRRDRDPDRKGPSAWDSALRLLGVRARSRQEMRDRLTRKGFEPDVVDEVMARLEQHNLLDDEEFASEWVRSRHLNSGKGRLALRHELRTKGVDESVISEALADIDPDDEREIASGLVARKLTPSVVDRIGDDRAERDKAMRRLVGMLVRRGYSQSLAFEVVGEALSALRSG</sequence>
<dbReference type="InterPro" id="IPR003783">
    <property type="entry name" value="Regulatory_RecX"/>
</dbReference>
<evidence type="ECO:0000256" key="1">
    <source>
        <dbReference type="ARBA" id="ARBA00004496"/>
    </source>
</evidence>
<dbReference type="EMBL" id="NGFO01000024">
    <property type="protein sequence ID" value="OUC77075.1"/>
    <property type="molecule type" value="Genomic_DNA"/>
</dbReference>
<evidence type="ECO:0000256" key="4">
    <source>
        <dbReference type="ARBA" id="ARBA00022490"/>
    </source>
</evidence>
<dbReference type="STRING" id="417102.CA982_18670"/>
<gene>
    <name evidence="5" type="primary">recX</name>
    <name evidence="9" type="ORF">CA982_18670</name>
</gene>
<evidence type="ECO:0000256" key="5">
    <source>
        <dbReference type="HAMAP-Rule" id="MF_01114"/>
    </source>
</evidence>
<feature type="domain" description="RecX second three-helical" evidence="7">
    <location>
        <begin position="71"/>
        <end position="112"/>
    </location>
</feature>
<comment type="subcellular location">
    <subcellularLocation>
        <location evidence="1 5">Cytoplasm</location>
    </subcellularLocation>
</comment>
<comment type="function">
    <text evidence="5">Modulates RecA activity.</text>
</comment>